<keyword evidence="2" id="KW-0472">Membrane</keyword>
<evidence type="ECO:0000313" key="3">
    <source>
        <dbReference type="EMBL" id="ATZ49516.1"/>
    </source>
</evidence>
<keyword evidence="4" id="KW-1185">Reference proteome</keyword>
<dbReference type="Proteomes" id="UP000001798">
    <property type="component" value="Chromosome 4"/>
</dbReference>
<name>A0A384JFZ4_BOTFB</name>
<evidence type="ECO:0000313" key="4">
    <source>
        <dbReference type="Proteomes" id="UP000001798"/>
    </source>
</evidence>
<dbReference type="EMBL" id="CP009808">
    <property type="protein sequence ID" value="ATZ49516.1"/>
    <property type="molecule type" value="Genomic_DNA"/>
</dbReference>
<feature type="compositionally biased region" description="Polar residues" evidence="1">
    <location>
        <begin position="373"/>
        <end position="382"/>
    </location>
</feature>
<feature type="transmembrane region" description="Helical" evidence="2">
    <location>
        <begin position="7"/>
        <end position="23"/>
    </location>
</feature>
<dbReference type="AlphaFoldDB" id="A0A384JFZ4"/>
<dbReference type="GeneID" id="5438433"/>
<dbReference type="OMA" id="FRRKWGH"/>
<proteinExistence type="predicted"/>
<dbReference type="OrthoDB" id="3527108at2759"/>
<gene>
    <name evidence="3" type="ORF">BCIN_04g06530</name>
</gene>
<organism evidence="3 4">
    <name type="scientific">Botryotinia fuckeliana (strain B05.10)</name>
    <name type="common">Noble rot fungus</name>
    <name type="synonym">Botrytis cinerea</name>
    <dbReference type="NCBI Taxonomy" id="332648"/>
    <lineage>
        <taxon>Eukaryota</taxon>
        <taxon>Fungi</taxon>
        <taxon>Dikarya</taxon>
        <taxon>Ascomycota</taxon>
        <taxon>Pezizomycotina</taxon>
        <taxon>Leotiomycetes</taxon>
        <taxon>Helotiales</taxon>
        <taxon>Sclerotiniaceae</taxon>
        <taxon>Botrytis</taxon>
    </lineage>
</organism>
<keyword evidence="2" id="KW-0812">Transmembrane</keyword>
<protein>
    <submittedName>
        <fullName evidence="3">Uncharacterized protein</fullName>
    </submittedName>
</protein>
<keyword evidence="2" id="KW-1133">Transmembrane helix</keyword>
<evidence type="ECO:0000256" key="1">
    <source>
        <dbReference type="SAM" id="MobiDB-lite"/>
    </source>
</evidence>
<reference evidence="3 4" key="1">
    <citation type="journal article" date="2011" name="PLoS Genet.">
        <title>Genomic analysis of the necrotrophic fungal pathogens Sclerotinia sclerotiorum and Botrytis cinerea.</title>
        <authorList>
            <person name="Amselem J."/>
            <person name="Cuomo C.A."/>
            <person name="van Kan J.A."/>
            <person name="Viaud M."/>
            <person name="Benito E.P."/>
            <person name="Couloux A."/>
            <person name="Coutinho P.M."/>
            <person name="de Vries R.P."/>
            <person name="Dyer P.S."/>
            <person name="Fillinger S."/>
            <person name="Fournier E."/>
            <person name="Gout L."/>
            <person name="Hahn M."/>
            <person name="Kohn L."/>
            <person name="Lapalu N."/>
            <person name="Plummer K.M."/>
            <person name="Pradier J.M."/>
            <person name="Quevillon E."/>
            <person name="Sharon A."/>
            <person name="Simon A."/>
            <person name="ten Have A."/>
            <person name="Tudzynski B."/>
            <person name="Tudzynski P."/>
            <person name="Wincker P."/>
            <person name="Andrew M."/>
            <person name="Anthouard V."/>
            <person name="Beever R.E."/>
            <person name="Beffa R."/>
            <person name="Benoit I."/>
            <person name="Bouzid O."/>
            <person name="Brault B."/>
            <person name="Chen Z."/>
            <person name="Choquer M."/>
            <person name="Collemare J."/>
            <person name="Cotton P."/>
            <person name="Danchin E.G."/>
            <person name="Da Silva C."/>
            <person name="Gautier A."/>
            <person name="Giraud C."/>
            <person name="Giraud T."/>
            <person name="Gonzalez C."/>
            <person name="Grossetete S."/>
            <person name="Guldener U."/>
            <person name="Henrissat B."/>
            <person name="Howlett B.J."/>
            <person name="Kodira C."/>
            <person name="Kretschmer M."/>
            <person name="Lappartient A."/>
            <person name="Leroch M."/>
            <person name="Levis C."/>
            <person name="Mauceli E."/>
            <person name="Neuveglise C."/>
            <person name="Oeser B."/>
            <person name="Pearson M."/>
            <person name="Poulain J."/>
            <person name="Poussereau N."/>
            <person name="Quesneville H."/>
            <person name="Rascle C."/>
            <person name="Schumacher J."/>
            <person name="Segurens B."/>
            <person name="Sexton A."/>
            <person name="Silva E."/>
            <person name="Sirven C."/>
            <person name="Soanes D.M."/>
            <person name="Talbot N.J."/>
            <person name="Templeton M."/>
            <person name="Yandava C."/>
            <person name="Yarden O."/>
            <person name="Zeng Q."/>
            <person name="Rollins J.A."/>
            <person name="Lebrun M.H."/>
            <person name="Dickman M."/>
        </authorList>
    </citation>
    <scope>NUCLEOTIDE SEQUENCE [LARGE SCALE GENOMIC DNA]</scope>
    <source>
        <strain evidence="3 4">B05.10</strain>
    </source>
</reference>
<reference evidence="3 4" key="3">
    <citation type="journal article" date="2017" name="Mol. Plant Pathol.">
        <title>A gapless genome sequence of the fungus Botrytis cinerea.</title>
        <authorList>
            <person name="Van Kan J.A."/>
            <person name="Stassen J.H."/>
            <person name="Mosbach A."/>
            <person name="Van Der Lee T.A."/>
            <person name="Faino L."/>
            <person name="Farmer A.D."/>
            <person name="Papasotiriou D.G."/>
            <person name="Zhou S."/>
            <person name="Seidl M.F."/>
            <person name="Cottam E."/>
            <person name="Edel D."/>
            <person name="Hahn M."/>
            <person name="Schwartz D.C."/>
            <person name="Dietrich R.A."/>
            <person name="Widdison S."/>
            <person name="Scalliet G."/>
        </authorList>
    </citation>
    <scope>NUCLEOTIDE SEQUENCE [LARGE SCALE GENOMIC DNA]</scope>
    <source>
        <strain evidence="3 4">B05.10</strain>
    </source>
</reference>
<feature type="region of interest" description="Disordered" evidence="1">
    <location>
        <begin position="373"/>
        <end position="394"/>
    </location>
</feature>
<sequence length="443" mass="51266">MARYKGASVFFLLYIVLIFYLWTKTPDLITQRVEVLQEGVFEAAGPFAPPPAVRARPPGPVHKQLLNVESSHASRQVVDTFQYKTLPDIPSWNRPPKEHVPEKTPLFIGFTRNWPLLQQCVLSYITAGWPAEDIYVVDNTGTMRSNFASEPKITLQNPSYLNVDRLRHVFGVNVISTPTLLTFSQLQNFYIYTALENDWENYFWSHMDVIVLPDEDLTHAPLNQQRSPATSHKSLYMRAVDELRRTSEPDYAEGYDGWGIRFFEYDWLALNNVQSFVKMGGWDPMISYYSSDCDMYQRFQMADIMLDTAEAGWVMDVGRTIDLNLLFRRKYNPDMPPETAADMNKLAEDKIGEEGFQRLVKLVQAEAEWKNNDPSARNSWQRRQLGGQGEPFHRDPRGFEQALEILIRSGDEIYSEKWGHIGCDLKETGLQLEDAWMVEHDWE</sequence>
<evidence type="ECO:0000256" key="2">
    <source>
        <dbReference type="SAM" id="Phobius"/>
    </source>
</evidence>
<dbReference type="VEuPathDB" id="FungiDB:Bcin04g06530"/>
<accession>A0A384JFZ4</accession>
<dbReference type="KEGG" id="bfu:BCIN_04g06530"/>
<reference evidence="3 4" key="2">
    <citation type="journal article" date="2012" name="Eukaryot. Cell">
        <title>Genome update of Botrytis cinerea strains B05.10 and T4.</title>
        <authorList>
            <person name="Staats M."/>
            <person name="van Kan J.A."/>
        </authorList>
    </citation>
    <scope>NUCLEOTIDE SEQUENCE [LARGE SCALE GENOMIC DNA]</scope>
    <source>
        <strain evidence="3 4">B05.10</strain>
    </source>
</reference>
<dbReference type="RefSeq" id="XP_001557833.1">
    <property type="nucleotide sequence ID" value="XM_001557783.2"/>
</dbReference>